<reference evidence="2" key="1">
    <citation type="submission" date="2016-11" db="UniProtKB">
        <authorList>
            <consortium name="WormBaseParasite"/>
        </authorList>
    </citation>
    <scope>IDENTIFICATION</scope>
</reference>
<proteinExistence type="predicted"/>
<keyword evidence="1" id="KW-1185">Reference proteome</keyword>
<dbReference type="AlphaFoldDB" id="A0A1I8A8R7"/>
<sequence>MNQVPLAFCERVCAIFLTDGILAAKELSGHYGRIAWTRFRHDCDYEVDVKDGIEQQAQSYLTHTGEDVHTPEEVDAVPKKHVRNVCIYLLDAKKESVAESMRIVRRFPYSSYSFVLLSPSFAGSTSCAR</sequence>
<protein>
    <submittedName>
        <fullName evidence="2">O-methyltransferase</fullName>
    </submittedName>
</protein>
<evidence type="ECO:0000313" key="1">
    <source>
        <dbReference type="Proteomes" id="UP000095287"/>
    </source>
</evidence>
<name>A0A1I8A8R7_9BILA</name>
<evidence type="ECO:0000313" key="2">
    <source>
        <dbReference type="WBParaSite" id="L893_g3414.t1"/>
    </source>
</evidence>
<dbReference type="WBParaSite" id="L893_g3414.t1">
    <property type="protein sequence ID" value="L893_g3414.t1"/>
    <property type="gene ID" value="L893_g3414"/>
</dbReference>
<organism evidence="1 2">
    <name type="scientific">Steinernema glaseri</name>
    <dbReference type="NCBI Taxonomy" id="37863"/>
    <lineage>
        <taxon>Eukaryota</taxon>
        <taxon>Metazoa</taxon>
        <taxon>Ecdysozoa</taxon>
        <taxon>Nematoda</taxon>
        <taxon>Chromadorea</taxon>
        <taxon>Rhabditida</taxon>
        <taxon>Tylenchina</taxon>
        <taxon>Panagrolaimomorpha</taxon>
        <taxon>Strongyloidoidea</taxon>
        <taxon>Steinernematidae</taxon>
        <taxon>Steinernema</taxon>
    </lineage>
</organism>
<accession>A0A1I8A8R7</accession>
<dbReference type="Proteomes" id="UP000095287">
    <property type="component" value="Unplaced"/>
</dbReference>